<sequence length="124" mass="14854">MHVQAQDWKRVPAPQQTAPLNFQALFTDMEAEQMRRGIIPKHMEDKWFIYFEDGWLRFHRSWTGFFIYALRLDGSPAGVRVTDSWVNREPEQYASTDLEYDRNMLRYLIDVSLLKKQNVPFPTR</sequence>
<dbReference type="Proteomes" id="UP001194579">
    <property type="component" value="Unassembled WGS sequence"/>
</dbReference>
<dbReference type="eggNOG" id="COG0494">
    <property type="taxonomic scope" value="Bacteria"/>
</dbReference>
<dbReference type="GeneID" id="45848927"/>
<evidence type="ECO:0000313" key="2">
    <source>
        <dbReference type="EMBL" id="MBI0552926.1"/>
    </source>
</evidence>
<dbReference type="Proteomes" id="UP000269665">
    <property type="component" value="Unassembled WGS sequence"/>
</dbReference>
<dbReference type="OrthoDB" id="487531at2"/>
<dbReference type="KEGG" id="pec:W5S_2593"/>
<reference evidence="2" key="5">
    <citation type="submission" date="2024-05" db="EMBL/GenBank/DDBJ databases">
        <title>Identification of Pectobacterium versatile causing blackleg of potato from New York State with a whole genome sequencing approach.</title>
        <authorList>
            <person name="Ma X."/>
            <person name="Swingle B."/>
        </authorList>
    </citation>
    <scope>NUCLEOTIDE SEQUENCE</scope>
    <source>
        <strain evidence="2">NY1588A</strain>
    </source>
</reference>
<evidence type="ECO:0000313" key="4">
    <source>
        <dbReference type="Proteomes" id="UP000008044"/>
    </source>
</evidence>
<dbReference type="EMBL" id="WABS01000001">
    <property type="protein sequence ID" value="MBI0552926.1"/>
    <property type="molecule type" value="Genomic_DNA"/>
</dbReference>
<dbReference type="HOGENOM" id="CLU_137377_0_0_6"/>
<dbReference type="EMBL" id="CP003415">
    <property type="protein sequence ID" value="AFI90681.1"/>
    <property type="molecule type" value="Genomic_DNA"/>
</dbReference>
<evidence type="ECO:0000313" key="5">
    <source>
        <dbReference type="Proteomes" id="UP000269665"/>
    </source>
</evidence>
<reference evidence="3 5" key="3">
    <citation type="journal article" date="2018" name="BMC Genomics">
        <title>High genomic variability in the plant pathogenic bacterium Pectobacterium parmentieri deciphered from de novo assembled complete genomes.</title>
        <authorList>
            <person name="Zoledowska S."/>
            <person name="Motyka-Pomagruk A."/>
            <person name="Sledz W."/>
            <person name="Mengoni A."/>
            <person name="Lojkowska E."/>
        </authorList>
    </citation>
    <scope>NUCLEOTIDE SEQUENCE [LARGE SCALE GENOMIC DNA]</scope>
    <source>
        <strain evidence="3 5">IFB5626</strain>
    </source>
</reference>
<gene>
    <name evidence="1" type="ordered locus">W5S_2593</name>
    <name evidence="3" type="ORF">C5E00_07485</name>
    <name evidence="2" type="ORF">F6Q06_00215</name>
</gene>
<reference evidence="6" key="4">
    <citation type="submission" date="2023-07" db="EMBL/GenBank/DDBJ databases">
        <title>Identification of Pectobacterium versatile causing blackleg of potato from New York State with a whole genome sequencing approach.</title>
        <authorList>
            <person name="Ma X."/>
            <person name="Swingle B."/>
        </authorList>
    </citation>
    <scope>NUCLEOTIDE SEQUENCE [LARGE SCALE GENOMIC DNA]</scope>
    <source>
        <strain evidence="6">NY1588A</strain>
    </source>
</reference>
<evidence type="ECO:0000313" key="6">
    <source>
        <dbReference type="Proteomes" id="UP001194579"/>
    </source>
</evidence>
<accession>A0A0H3I503</accession>
<dbReference type="PATRIC" id="fig|1166016.3.peg.2621"/>
<dbReference type="AlphaFoldDB" id="A0A0H3I503"/>
<dbReference type="STRING" id="1905730.W5S_2593"/>
<evidence type="ECO:0000313" key="3">
    <source>
        <dbReference type="EMBL" id="RKO76635.1"/>
    </source>
</evidence>
<dbReference type="EMBL" id="PSZG01000001">
    <property type="protein sequence ID" value="RKO76635.1"/>
    <property type="molecule type" value="Genomic_DNA"/>
</dbReference>
<organism evidence="1 4">
    <name type="scientific">Pectobacterium parmentieri</name>
    <dbReference type="NCBI Taxonomy" id="1905730"/>
    <lineage>
        <taxon>Bacteria</taxon>
        <taxon>Pseudomonadati</taxon>
        <taxon>Pseudomonadota</taxon>
        <taxon>Gammaproteobacteria</taxon>
        <taxon>Enterobacterales</taxon>
        <taxon>Pectobacteriaceae</taxon>
        <taxon>Pectobacterium</taxon>
    </lineage>
</organism>
<reference evidence="1" key="2">
    <citation type="submission" date="2012-03" db="EMBL/GenBank/DDBJ databases">
        <authorList>
            <person name="Koskinen P."/>
            <person name="Laine P."/>
            <person name="Niemi O."/>
            <person name="Nykyri J."/>
            <person name="Harjunpaa H."/>
            <person name="Auvinen P."/>
            <person name="Paulin L."/>
            <person name="Pirhonen M."/>
            <person name="Palva T."/>
            <person name="Holm L."/>
        </authorList>
    </citation>
    <scope>NUCLEOTIDE SEQUENCE</scope>
    <source>
        <strain evidence="1">SCC3193</strain>
    </source>
</reference>
<reference evidence="1 4" key="1">
    <citation type="journal article" date="2012" name="J. Bacteriol.">
        <title>Genome sequence of Pectobacterium sp. strain SCC3193.</title>
        <authorList>
            <person name="Koskinen J.P."/>
            <person name="Laine P."/>
            <person name="Niemi O."/>
            <person name="Nykyri J."/>
            <person name="Harjunpaa H."/>
            <person name="Auvinen P."/>
            <person name="Paulin L."/>
            <person name="Pirhonen M."/>
            <person name="Palva T."/>
            <person name="Holm L."/>
        </authorList>
    </citation>
    <scope>NUCLEOTIDE SEQUENCE [LARGE SCALE GENOMIC DNA]</scope>
    <source>
        <strain evidence="1 4">SCC3193</strain>
    </source>
</reference>
<dbReference type="RefSeq" id="WP_014700249.1">
    <property type="nucleotide sequence ID" value="NC_017845.1"/>
</dbReference>
<name>A0A0H3I503_PECPM</name>
<dbReference type="KEGG" id="ppar:A8F97_05570"/>
<protein>
    <submittedName>
        <fullName evidence="1">Uncharacterized protein</fullName>
    </submittedName>
</protein>
<keyword evidence="6" id="KW-1185">Reference proteome</keyword>
<evidence type="ECO:0000313" key="1">
    <source>
        <dbReference type="EMBL" id="AFI90681.1"/>
    </source>
</evidence>
<dbReference type="Proteomes" id="UP000008044">
    <property type="component" value="Chromosome"/>
</dbReference>
<proteinExistence type="predicted"/>